<comment type="subcellular location">
    <subcellularLocation>
        <location evidence="3">Nucleus</location>
    </subcellularLocation>
</comment>
<dbReference type="PROSITE" id="PS50061">
    <property type="entry name" value="ETS_DOMAIN_3"/>
    <property type="match status" value="1"/>
</dbReference>
<dbReference type="PANTHER" id="PTHR11849:SF289">
    <property type="entry name" value="ETS-LIKE PROTEIN POINTED"/>
    <property type="match status" value="1"/>
</dbReference>
<protein>
    <submittedName>
        <fullName evidence="7">ETS domain-containing protein</fullName>
    </submittedName>
</protein>
<reference evidence="7" key="1">
    <citation type="submission" date="2017-02" db="UniProtKB">
        <authorList>
            <consortium name="WormBaseParasite"/>
        </authorList>
    </citation>
    <scope>IDENTIFICATION</scope>
</reference>
<dbReference type="EMBL" id="UXUI01009616">
    <property type="protein sequence ID" value="VDD94049.1"/>
    <property type="molecule type" value="Genomic_DNA"/>
</dbReference>
<dbReference type="OrthoDB" id="10067219at2759"/>
<dbReference type="AlphaFoldDB" id="A0A0N4VF77"/>
<keyword evidence="6" id="KW-1185">Reference proteome</keyword>
<dbReference type="GO" id="GO:0005634">
    <property type="term" value="C:nucleus"/>
    <property type="evidence" value="ECO:0007669"/>
    <property type="project" value="UniProtKB-SubCell"/>
</dbReference>
<dbReference type="Pfam" id="PF00178">
    <property type="entry name" value="Ets"/>
    <property type="match status" value="1"/>
</dbReference>
<dbReference type="GO" id="GO:0030154">
    <property type="term" value="P:cell differentiation"/>
    <property type="evidence" value="ECO:0007669"/>
    <property type="project" value="TreeGrafter"/>
</dbReference>
<dbReference type="GO" id="GO:0043565">
    <property type="term" value="F:sequence-specific DNA binding"/>
    <property type="evidence" value="ECO:0007669"/>
    <property type="project" value="InterPro"/>
</dbReference>
<evidence type="ECO:0000256" key="1">
    <source>
        <dbReference type="ARBA" id="ARBA00005562"/>
    </source>
</evidence>
<accession>A0A0N4VF77</accession>
<sequence length="259" mass="29963">MPERVEMASNSDVHNAYNSQFALTPNFTNSCGKQTQCSMSCFSKQMYQPTDPVYGRNTSTIPVDQQCCSQVDRWNDRYSFYVNNHYQFPYHQQMQNLQFSALPFQNSASVSPSSCSDGDTDFGATSTSNLPKLSGPIQLWQFLLELLLSGSAKSCITWTGDGWEFKLNDPDEVARKWGIRKNKPKMNYEKLSRGLRYYYDKNIIHKTPGKRYVYRFVCDLTSLLQMSAEQIHNRMHIKKEGFECFLLFFYISFTSLIVC</sequence>
<name>A0A0N4VF77_ENTVE</name>
<evidence type="ECO:0000256" key="2">
    <source>
        <dbReference type="ARBA" id="ARBA00023125"/>
    </source>
</evidence>
<dbReference type="GO" id="GO:0000981">
    <property type="term" value="F:DNA-binding transcription factor activity, RNA polymerase II-specific"/>
    <property type="evidence" value="ECO:0007669"/>
    <property type="project" value="TreeGrafter"/>
</dbReference>
<dbReference type="InterPro" id="IPR036390">
    <property type="entry name" value="WH_DNA-bd_sf"/>
</dbReference>
<dbReference type="SMART" id="SM00413">
    <property type="entry name" value="ETS"/>
    <property type="match status" value="1"/>
</dbReference>
<dbReference type="InterPro" id="IPR046328">
    <property type="entry name" value="ETS_fam"/>
</dbReference>
<keyword evidence="2 3" id="KW-0238">DNA-binding</keyword>
<dbReference type="WBParaSite" id="EVEC_0000939001-mRNA-1">
    <property type="protein sequence ID" value="EVEC_0000939001-mRNA-1"/>
    <property type="gene ID" value="EVEC_0000939001"/>
</dbReference>
<evidence type="ECO:0000313" key="5">
    <source>
        <dbReference type="EMBL" id="VDD94049.1"/>
    </source>
</evidence>
<gene>
    <name evidence="5" type="ORF">EVEC_LOCUS8800</name>
</gene>
<dbReference type="PANTHER" id="PTHR11849">
    <property type="entry name" value="ETS"/>
    <property type="match status" value="1"/>
</dbReference>
<evidence type="ECO:0000313" key="6">
    <source>
        <dbReference type="Proteomes" id="UP000274131"/>
    </source>
</evidence>
<organism evidence="7">
    <name type="scientific">Enterobius vermicularis</name>
    <name type="common">Human pinworm</name>
    <dbReference type="NCBI Taxonomy" id="51028"/>
    <lineage>
        <taxon>Eukaryota</taxon>
        <taxon>Metazoa</taxon>
        <taxon>Ecdysozoa</taxon>
        <taxon>Nematoda</taxon>
        <taxon>Chromadorea</taxon>
        <taxon>Rhabditida</taxon>
        <taxon>Spirurina</taxon>
        <taxon>Oxyuridomorpha</taxon>
        <taxon>Oxyuroidea</taxon>
        <taxon>Oxyuridae</taxon>
        <taxon>Enterobius</taxon>
    </lineage>
</organism>
<keyword evidence="3" id="KW-0539">Nucleus</keyword>
<dbReference type="STRING" id="51028.A0A0N4VF77"/>
<dbReference type="PRINTS" id="PR00454">
    <property type="entry name" value="ETSDOMAIN"/>
</dbReference>
<dbReference type="PROSITE" id="PS00345">
    <property type="entry name" value="ETS_DOMAIN_1"/>
    <property type="match status" value="1"/>
</dbReference>
<dbReference type="SUPFAM" id="SSF46785">
    <property type="entry name" value="Winged helix' DNA-binding domain"/>
    <property type="match status" value="1"/>
</dbReference>
<evidence type="ECO:0000259" key="4">
    <source>
        <dbReference type="PROSITE" id="PS50061"/>
    </source>
</evidence>
<dbReference type="InterPro" id="IPR000418">
    <property type="entry name" value="Ets_dom"/>
</dbReference>
<proteinExistence type="inferred from homology"/>
<dbReference type="Proteomes" id="UP000274131">
    <property type="component" value="Unassembled WGS sequence"/>
</dbReference>
<evidence type="ECO:0000256" key="3">
    <source>
        <dbReference type="RuleBase" id="RU004019"/>
    </source>
</evidence>
<reference evidence="5 6" key="2">
    <citation type="submission" date="2018-10" db="EMBL/GenBank/DDBJ databases">
        <authorList>
            <consortium name="Pathogen Informatics"/>
        </authorList>
    </citation>
    <scope>NUCLEOTIDE SEQUENCE [LARGE SCALE GENOMIC DNA]</scope>
</reference>
<dbReference type="InterPro" id="IPR036388">
    <property type="entry name" value="WH-like_DNA-bd_sf"/>
</dbReference>
<dbReference type="PROSITE" id="PS00346">
    <property type="entry name" value="ETS_DOMAIN_2"/>
    <property type="match status" value="1"/>
</dbReference>
<evidence type="ECO:0000313" key="7">
    <source>
        <dbReference type="WBParaSite" id="EVEC_0000939001-mRNA-1"/>
    </source>
</evidence>
<dbReference type="Gene3D" id="1.10.10.10">
    <property type="entry name" value="Winged helix-like DNA-binding domain superfamily/Winged helix DNA-binding domain"/>
    <property type="match status" value="1"/>
</dbReference>
<comment type="similarity">
    <text evidence="1 3">Belongs to the ETS family.</text>
</comment>
<feature type="domain" description="ETS" evidence="4">
    <location>
        <begin position="137"/>
        <end position="217"/>
    </location>
</feature>